<feature type="compositionally biased region" description="Polar residues" evidence="19">
    <location>
        <begin position="520"/>
        <end position="537"/>
    </location>
</feature>
<feature type="compositionally biased region" description="Low complexity" evidence="19">
    <location>
        <begin position="1632"/>
        <end position="1649"/>
    </location>
</feature>
<dbReference type="OrthoDB" id="129353at2759"/>
<dbReference type="GO" id="GO:0035861">
    <property type="term" value="C:site of double-strand break"/>
    <property type="evidence" value="ECO:0007669"/>
    <property type="project" value="UniProtKB-ARBA"/>
</dbReference>
<feature type="compositionally biased region" description="Polar residues" evidence="19">
    <location>
        <begin position="252"/>
        <end position="261"/>
    </location>
</feature>
<keyword evidence="16" id="KW-0539">Nucleus</keyword>
<dbReference type="InterPro" id="IPR047250">
    <property type="entry name" value="BRCT_p53bp1-like_rpt2"/>
</dbReference>
<feature type="compositionally biased region" description="Polar residues" evidence="19">
    <location>
        <begin position="289"/>
        <end position="299"/>
    </location>
</feature>
<dbReference type="GO" id="GO:2000042">
    <property type="term" value="P:negative regulation of double-strand break repair via homologous recombination"/>
    <property type="evidence" value="ECO:0007669"/>
    <property type="project" value="UniProtKB-ARBA"/>
</dbReference>
<feature type="compositionally biased region" description="Polar residues" evidence="19">
    <location>
        <begin position="599"/>
        <end position="609"/>
    </location>
</feature>
<evidence type="ECO:0000313" key="22">
    <source>
        <dbReference type="RefSeq" id="XP_031424904.1"/>
    </source>
</evidence>
<dbReference type="GeneTree" id="ENSGT00390000011891"/>
<feature type="compositionally biased region" description="Polar residues" evidence="19">
    <location>
        <begin position="351"/>
        <end position="378"/>
    </location>
</feature>
<feature type="compositionally biased region" description="Polar residues" evidence="19">
    <location>
        <begin position="1188"/>
        <end position="1202"/>
    </location>
</feature>
<feature type="compositionally biased region" description="Low complexity" evidence="19">
    <location>
        <begin position="678"/>
        <end position="739"/>
    </location>
</feature>
<protein>
    <recommendedName>
        <fullName evidence="18">TP53-binding protein 1</fullName>
    </recommendedName>
</protein>
<evidence type="ECO:0000256" key="14">
    <source>
        <dbReference type="ARBA" id="ARBA00023163"/>
    </source>
</evidence>
<dbReference type="GO" id="GO:0006303">
    <property type="term" value="P:double-strand break repair via nonhomologous end joining"/>
    <property type="evidence" value="ECO:0007669"/>
    <property type="project" value="UniProtKB-ARBA"/>
</dbReference>
<dbReference type="Pfam" id="PF18428">
    <property type="entry name" value="BRCT_3"/>
    <property type="match status" value="1"/>
</dbReference>
<feature type="compositionally biased region" description="Low complexity" evidence="19">
    <location>
        <begin position="389"/>
        <end position="420"/>
    </location>
</feature>
<dbReference type="InterPro" id="IPR047249">
    <property type="entry name" value="BRCT_p53bp1-like_rpt1"/>
</dbReference>
<feature type="region of interest" description="Disordered" evidence="19">
    <location>
        <begin position="1613"/>
        <end position="1682"/>
    </location>
</feature>
<dbReference type="SMART" id="SM00292">
    <property type="entry name" value="BRCT"/>
    <property type="match status" value="2"/>
</dbReference>
<evidence type="ECO:0000256" key="9">
    <source>
        <dbReference type="ARBA" id="ARBA00022838"/>
    </source>
</evidence>
<evidence type="ECO:0000256" key="6">
    <source>
        <dbReference type="ARBA" id="ARBA00022553"/>
    </source>
</evidence>
<feature type="compositionally biased region" description="Polar residues" evidence="19">
    <location>
        <begin position="428"/>
        <end position="447"/>
    </location>
</feature>
<dbReference type="InterPro" id="IPR036420">
    <property type="entry name" value="BRCT_dom_sf"/>
</dbReference>
<dbReference type="CDD" id="cd17724">
    <property type="entry name" value="BRCT_p53bp1_rpt2"/>
    <property type="match status" value="1"/>
</dbReference>
<feature type="compositionally biased region" description="Low complexity" evidence="19">
    <location>
        <begin position="1102"/>
        <end position="1117"/>
    </location>
</feature>
<dbReference type="GO" id="GO:0045830">
    <property type="term" value="P:positive regulation of isotype switching"/>
    <property type="evidence" value="ECO:0007669"/>
    <property type="project" value="UniProtKB-ARBA"/>
</dbReference>
<evidence type="ECO:0000256" key="1">
    <source>
        <dbReference type="ARBA" id="ARBA00004123"/>
    </source>
</evidence>
<dbReference type="InterPro" id="IPR047252">
    <property type="entry name" value="TP53BP1-like"/>
</dbReference>
<accession>A0A6P8FNB9</accession>
<evidence type="ECO:0000256" key="5">
    <source>
        <dbReference type="ARBA" id="ARBA00022499"/>
    </source>
</evidence>
<feature type="compositionally biased region" description="Low complexity" evidence="19">
    <location>
        <begin position="1468"/>
        <end position="1477"/>
    </location>
</feature>
<dbReference type="CDD" id="cd20383">
    <property type="entry name" value="Tudor_53BP1"/>
    <property type="match status" value="1"/>
</dbReference>
<feature type="compositionally biased region" description="Basic and acidic residues" evidence="19">
    <location>
        <begin position="149"/>
        <end position="160"/>
    </location>
</feature>
<keyword evidence="12" id="KW-0238">DNA-binding</keyword>
<dbReference type="Gene3D" id="2.30.30.140">
    <property type="match status" value="1"/>
</dbReference>
<dbReference type="GO" id="GO:0045944">
    <property type="term" value="P:positive regulation of transcription by RNA polymerase II"/>
    <property type="evidence" value="ECO:0007669"/>
    <property type="project" value="TreeGrafter"/>
</dbReference>
<dbReference type="PANTHER" id="PTHR15321:SF3">
    <property type="entry name" value="TP53-BINDING PROTEIN 1"/>
    <property type="match status" value="1"/>
</dbReference>
<keyword evidence="8" id="KW-0227">DNA damage</keyword>
<organism evidence="21 23">
    <name type="scientific">Clupea harengus</name>
    <name type="common">Atlantic herring</name>
    <dbReference type="NCBI Taxonomy" id="7950"/>
    <lineage>
        <taxon>Eukaryota</taxon>
        <taxon>Metazoa</taxon>
        <taxon>Chordata</taxon>
        <taxon>Craniata</taxon>
        <taxon>Vertebrata</taxon>
        <taxon>Euteleostomi</taxon>
        <taxon>Actinopterygii</taxon>
        <taxon>Neopterygii</taxon>
        <taxon>Teleostei</taxon>
        <taxon>Clupei</taxon>
        <taxon>Clupeiformes</taxon>
        <taxon>Clupeoidei</taxon>
        <taxon>Clupeidae</taxon>
        <taxon>Clupea</taxon>
    </lineage>
</organism>
<feature type="compositionally biased region" description="Low complexity" evidence="19">
    <location>
        <begin position="173"/>
        <end position="184"/>
    </location>
</feature>
<dbReference type="SUPFAM" id="SSF52113">
    <property type="entry name" value="BRCT domain"/>
    <property type="match status" value="2"/>
</dbReference>
<dbReference type="GO" id="GO:0000077">
    <property type="term" value="P:DNA damage checkpoint signaling"/>
    <property type="evidence" value="ECO:0007669"/>
    <property type="project" value="TreeGrafter"/>
</dbReference>
<feature type="region of interest" description="Disordered" evidence="19">
    <location>
        <begin position="252"/>
        <end position="964"/>
    </location>
</feature>
<dbReference type="SUPFAM" id="SSF63748">
    <property type="entry name" value="Tudor/PWWP/MBT"/>
    <property type="match status" value="2"/>
</dbReference>
<feature type="compositionally biased region" description="Low complexity" evidence="19">
    <location>
        <begin position="1341"/>
        <end position="1361"/>
    </location>
</feature>
<feature type="compositionally biased region" description="Polar residues" evidence="19">
    <location>
        <begin position="1138"/>
        <end position="1162"/>
    </location>
</feature>
<keyword evidence="17" id="KW-0137">Centromere</keyword>
<dbReference type="GO" id="GO:0016604">
    <property type="term" value="C:nuclear body"/>
    <property type="evidence" value="ECO:0007669"/>
    <property type="project" value="UniProtKB-ARBA"/>
</dbReference>
<keyword evidence="15" id="KW-0234">DNA repair</keyword>
<evidence type="ECO:0000256" key="18">
    <source>
        <dbReference type="ARBA" id="ARBA00073180"/>
    </source>
</evidence>
<feature type="compositionally biased region" description="Low complexity" evidence="19">
    <location>
        <begin position="746"/>
        <end position="804"/>
    </location>
</feature>
<dbReference type="GeneID" id="105908081"/>
<reference evidence="22 23" key="1">
    <citation type="submission" date="2025-04" db="UniProtKB">
        <authorList>
            <consortium name="RefSeq"/>
        </authorList>
    </citation>
    <scope>IDENTIFICATION</scope>
</reference>
<sequence length="1974" mass="209906">MDPSGSELDSSLPLPENPCLIVEDSQPDSPALEDDPESSYRTLLAKRLSNLQPPAPSPVLELISSPLRDRVSPTENQTSGNHNNHALEPDQSLEESSPVFDIVSSGDTKRLAMEDVESGADSTTCAQTEGNMSQFGLLELSESQGFQDESQKSDGRRTAGREAQSQDLRRSEVSSSSKESQRLSIQALLHSQAVEDEDIVSSQEDLFEGEEERAGTHVDSTVNECGGRSMPTSTPANSLHLLHLSGQGTLVQESLSQQSQDFVAATQERMSQAPLIVPNSPTGDEPMDISNTEDNQSQRGQDRPKGSSPVPKPRPTSTPVSQNSPGFVLDKSLPLPSQPEFSHDTFMATPSLEQQRTSGLSSSQTQSPPTAVKTSSSKLCPRPSLHNLPAAAAAAPAPQKHGSTAAQPKPAPPTASSQAPEVGASFQLELSSTSQPSIFFQKTQSFLSDEDEDEDTQIEEQEPEQEAAGVDASDAGPNRSAAASHSNTSGGRPGPRSFGPGSGCAEREIHRSQPDPARPASQNVNVNRSLSQGSAQAISAKPLGGGLSLLGRVESSAPRPCPTPGVPGGVPSSLPSQSLSQSMLSSHSAQRPVPACRKSQPSSQAGYQTPSQRSQPLSQKSQPQPSSQAASQTPSQRSQPLSQKSQPSSEAAAQSPSQRSQPLSQKSQPSSEAAAQTPSQRSQPLSQKSQPSSQAASQSPSQRSQPLSQKSQPQPSSQVAAQSPSQRSQPLSQKSQPSSEAVSQTPSQRSQPLSQKSQPQPSRQVAAQSPSQRSQPLSQSPSQRSQFLSQSPSQRSQPLSQRSQGAAHSQERGKDLGEMDVETGEGKEEGNDSAEGAGASGLCLALSQTLDLEPMEEAETLQLAPGPPHTKGGQTSPGGPSSSQRSQRMSQQRERERERGVSASKPTVGIRSPEKRKEIEKSISPGKGSLSQPERGCRVEPGPHRSQSQGLSDSSGDIPFHFTLPKEGELIRPVVTATPPLISQLKKTPRHSTPIEMTSFSEASEGDVTRETIMADSEIMAEESVEEPATAEASGKLSLRMKLVTPVEEGSSGSERFSLQKPPLSDDDGSVVKATTVAKAVSSPSVFSRVREAHRQEEAAEEAQPSSPSAPLSGGPLNSSQKMGGASQDSDSRPRPLVTSTQLNSQDVHQSQALSPSLQRGTVGNGTLGRLSQKANGAASESPLQHGPTGTPQRYAGQSAQVGGSELPLPRTPVKQRAVSQQTSFEAPASTSYTPSKSHQRAFSQQTSFDAAGAQNLSGRGEPELSPPRPTPGVHLRRHVRTIQEVRTTVTRIITDVYYDDGREVDRKVTEESEEPVVDCRVLENDLSPSRTGSSMTSGDLADVSSLSSKASSLAHSSSGSMGTGTGSGRRPDFLMPAGRGAARGGSPRRGRKQLQRPVSEQATVQGPCPLTPVTPRGRSRRGRPPSRSPQSRGGRAGANNIQPAPSSSSPEEEERFTRITTSPPGPSARAGGASSDSSLVGLRVVAKWSSNGYFYSGRITSDLGSGRFRLLFDDGYECEVQGRDVLLCDPIPTETEVTAIAEDEYFCTGMVKGHKAVGRELQYCVEREGQQQWYSRASVILSMEQGSRLREQHGLDPYEPLTPLTKAADISLDNLVEGKRRRRGNTGPGVNTPNRSSSTSNPRTPGPSGKRKLMSSTEEEQPAERTPAKRGRKSGPNKAGLRAAVGTAVSNTSGSDAGDLSIHGLHAGAGIGVCNTSGSGTDVPSDPSDLLTSHGPLPTSDSLFMGFAFLLTAASVNDRLSNLATSDEEEDYLQTAPYNKHYIVSQLEAGGGLVLPDFNEEQCKAAYQSLLIADQHCRTRKFLLCVASGVPCVSNAWVRDCCQEQKLLNYRNYLLPAGLGPDQRVVEWHPRCSPFKALRVLLVFGGSADLWAELLKLTGATSVKQEKGGEDTDIPADTFDVMVTERACPSAVVKRASSLVLPVVSLEWLVQSLIVGERQDYGTDPQYRHDYDL</sequence>
<evidence type="ECO:0000256" key="10">
    <source>
        <dbReference type="ARBA" id="ARBA00022843"/>
    </source>
</evidence>
<dbReference type="InterPro" id="IPR001357">
    <property type="entry name" value="BRCT_dom"/>
</dbReference>
<feature type="compositionally biased region" description="Low complexity" evidence="19">
    <location>
        <begin position="946"/>
        <end position="957"/>
    </location>
</feature>
<dbReference type="PROSITE" id="PS50172">
    <property type="entry name" value="BRCT"/>
    <property type="match status" value="1"/>
</dbReference>
<dbReference type="Pfam" id="PF09038">
    <property type="entry name" value="53-BP1_Tudor"/>
    <property type="match status" value="1"/>
</dbReference>
<feature type="compositionally biased region" description="Low complexity" evidence="19">
    <location>
        <begin position="1071"/>
        <end position="1083"/>
    </location>
</feature>
<feature type="compositionally biased region" description="Low complexity" evidence="19">
    <location>
        <begin position="610"/>
        <end position="671"/>
    </location>
</feature>
<evidence type="ECO:0000256" key="15">
    <source>
        <dbReference type="ARBA" id="ARBA00023204"/>
    </source>
</evidence>
<evidence type="ECO:0000256" key="13">
    <source>
        <dbReference type="ARBA" id="ARBA00023159"/>
    </source>
</evidence>
<dbReference type="FunFam" id="2.30.30.30:FF:000019">
    <property type="entry name" value="Tumor suppressor p53-binding protein 1"/>
    <property type="match status" value="1"/>
</dbReference>
<dbReference type="GO" id="GO:0042393">
    <property type="term" value="F:histone binding"/>
    <property type="evidence" value="ECO:0007669"/>
    <property type="project" value="TreeGrafter"/>
</dbReference>
<feature type="compositionally biased region" description="Low complexity" evidence="19">
    <location>
        <begin position="569"/>
        <end position="590"/>
    </location>
</feature>
<dbReference type="CDD" id="cd17745">
    <property type="entry name" value="BRCT_p53bp1_rpt1"/>
    <property type="match status" value="1"/>
</dbReference>
<feature type="compositionally biased region" description="Acidic residues" evidence="19">
    <location>
        <begin position="194"/>
        <end position="211"/>
    </location>
</feature>
<feature type="compositionally biased region" description="Polar residues" evidence="19">
    <location>
        <begin position="1327"/>
        <end position="1338"/>
    </location>
</feature>
<dbReference type="PANTHER" id="PTHR15321">
    <property type="entry name" value="TUMOR SUPPRESSOR P53-BINDING PROTEIN 1"/>
    <property type="match status" value="1"/>
</dbReference>
<feature type="compositionally biased region" description="Basic and acidic residues" evidence="19">
    <location>
        <begin position="891"/>
        <end position="900"/>
    </location>
</feature>
<feature type="compositionally biased region" description="Basic and acidic residues" evidence="19">
    <location>
        <begin position="912"/>
        <end position="921"/>
    </location>
</feature>
<dbReference type="RefSeq" id="XP_031424904.1">
    <property type="nucleotide sequence ID" value="XM_031569044.2"/>
</dbReference>
<dbReference type="Proteomes" id="UP000515152">
    <property type="component" value="Chromosome 6"/>
</dbReference>
<dbReference type="Gene3D" id="3.40.50.10190">
    <property type="entry name" value="BRCT domain"/>
    <property type="match status" value="2"/>
</dbReference>
<evidence type="ECO:0000256" key="3">
    <source>
        <dbReference type="ARBA" id="ARBA00022454"/>
    </source>
</evidence>
<evidence type="ECO:0000256" key="2">
    <source>
        <dbReference type="ARBA" id="ARBA00004629"/>
    </source>
</evidence>
<keyword evidence="3" id="KW-0158">Chromosome</keyword>
<dbReference type="GO" id="GO:0000776">
    <property type="term" value="C:kinetochore"/>
    <property type="evidence" value="ECO:0007669"/>
    <property type="project" value="UniProtKB-KW"/>
</dbReference>
<evidence type="ECO:0000256" key="12">
    <source>
        <dbReference type="ARBA" id="ARBA00023125"/>
    </source>
</evidence>
<evidence type="ECO:0000256" key="19">
    <source>
        <dbReference type="SAM" id="MobiDB-lite"/>
    </source>
</evidence>
<keyword evidence="13" id="KW-0010">Activator</keyword>
<dbReference type="KEGG" id="char:105908081"/>
<dbReference type="RefSeq" id="XP_031424905.1">
    <property type="nucleotide sequence ID" value="XM_031569045.2"/>
</dbReference>
<feature type="compositionally biased region" description="Polar residues" evidence="19">
    <location>
        <begin position="1218"/>
        <end position="1249"/>
    </location>
</feature>
<evidence type="ECO:0000256" key="11">
    <source>
        <dbReference type="ARBA" id="ARBA00023015"/>
    </source>
</evidence>
<keyword evidence="9" id="KW-0995">Kinetochore</keyword>
<feature type="region of interest" description="Disordered" evidence="19">
    <location>
        <begin position="1"/>
        <end position="238"/>
    </location>
</feature>
<dbReference type="FunFam" id="3.40.50.10190:FF:000003">
    <property type="entry name" value="Tumor suppressor p53-binding protein 1"/>
    <property type="match status" value="1"/>
</dbReference>
<keyword evidence="21" id="KW-1185">Reference proteome</keyword>
<keyword evidence="7" id="KW-0677">Repeat</keyword>
<evidence type="ECO:0000313" key="23">
    <source>
        <dbReference type="RefSeq" id="XP_031424905.1"/>
    </source>
</evidence>
<evidence type="ECO:0000256" key="17">
    <source>
        <dbReference type="ARBA" id="ARBA00023328"/>
    </source>
</evidence>
<evidence type="ECO:0000259" key="20">
    <source>
        <dbReference type="PROSITE" id="PS50172"/>
    </source>
</evidence>
<evidence type="ECO:0000313" key="21">
    <source>
        <dbReference type="Proteomes" id="UP000515152"/>
    </source>
</evidence>
<dbReference type="InterPro" id="IPR015125">
    <property type="entry name" value="53-BP1_Tudor"/>
</dbReference>
<dbReference type="CTD" id="7158"/>
<name>A0A6P8FNB9_CLUHA</name>
<feature type="compositionally biased region" description="Basic and acidic residues" evidence="19">
    <location>
        <begin position="1089"/>
        <end position="1098"/>
    </location>
</feature>
<comment type="subcellular location">
    <subcellularLocation>
        <location evidence="2">Chromosome</location>
        <location evidence="2">Centromere</location>
        <location evidence="2">Kinetochore</location>
    </subcellularLocation>
    <subcellularLocation>
        <location evidence="1">Nucleus</location>
    </subcellularLocation>
</comment>
<feature type="region of interest" description="Disordered" evidence="19">
    <location>
        <begin position="1323"/>
        <end position="1477"/>
    </location>
</feature>
<feature type="domain" description="BRCT" evidence="20">
    <location>
        <begin position="1740"/>
        <end position="1856"/>
    </location>
</feature>
<feature type="compositionally biased region" description="Polar residues" evidence="19">
    <location>
        <begin position="73"/>
        <end position="84"/>
    </location>
</feature>
<keyword evidence="11" id="KW-0805">Transcription regulation</keyword>
<keyword evidence="4" id="KW-0488">Methylation</keyword>
<feature type="compositionally biased region" description="Polar residues" evidence="19">
    <location>
        <begin position="120"/>
        <end position="134"/>
    </location>
</feature>
<evidence type="ECO:0000256" key="16">
    <source>
        <dbReference type="ARBA" id="ARBA00023242"/>
    </source>
</evidence>
<evidence type="ECO:0000256" key="7">
    <source>
        <dbReference type="ARBA" id="ARBA00022737"/>
    </source>
</evidence>
<proteinExistence type="predicted"/>
<keyword evidence="5" id="KW-1017">Isopeptide bond</keyword>
<feature type="compositionally biased region" description="Low complexity" evidence="19">
    <location>
        <begin position="872"/>
        <end position="890"/>
    </location>
</feature>
<feature type="region of interest" description="Disordered" evidence="19">
    <location>
        <begin position="982"/>
        <end position="1007"/>
    </location>
</feature>
<feature type="compositionally biased region" description="Acidic residues" evidence="19">
    <location>
        <begin position="448"/>
        <end position="465"/>
    </location>
</feature>
<evidence type="ECO:0000256" key="8">
    <source>
        <dbReference type="ARBA" id="ARBA00022763"/>
    </source>
</evidence>
<feature type="region of interest" description="Disordered" evidence="19">
    <location>
        <begin position="1020"/>
        <end position="1277"/>
    </location>
</feature>
<dbReference type="FunFam" id="3.40.50.10190:FF:000005">
    <property type="entry name" value="Tumor suppressor p53-binding protein 1"/>
    <property type="match status" value="1"/>
</dbReference>
<dbReference type="FunFam" id="2.30.30.140:FF:000021">
    <property type="entry name" value="Tumor suppressor p53-binding protein 1"/>
    <property type="match status" value="1"/>
</dbReference>
<keyword evidence="6" id="KW-0597">Phosphoprotein</keyword>
<dbReference type="GO" id="GO:0003677">
    <property type="term" value="F:DNA binding"/>
    <property type="evidence" value="ECO:0007669"/>
    <property type="project" value="UniProtKB-KW"/>
</dbReference>
<evidence type="ECO:0000256" key="4">
    <source>
        <dbReference type="ARBA" id="ARBA00022481"/>
    </source>
</evidence>
<keyword evidence="10" id="KW-0832">Ubl conjugation</keyword>
<dbReference type="InterPro" id="IPR014722">
    <property type="entry name" value="Rib_uL2_dom2"/>
</dbReference>
<dbReference type="GO" id="GO:0140005">
    <property type="term" value="F:histone H4K20me2 reader activity"/>
    <property type="evidence" value="ECO:0007669"/>
    <property type="project" value="UniProtKB-ARBA"/>
</dbReference>
<dbReference type="Gene3D" id="2.30.30.30">
    <property type="match status" value="1"/>
</dbReference>
<gene>
    <name evidence="22 23" type="primary">tp53bp1</name>
</gene>
<keyword evidence="14" id="KW-0804">Transcription</keyword>